<dbReference type="GeneID" id="39732298"/>
<dbReference type="RefSeq" id="XP_028530197.1">
    <property type="nucleotide sequence ID" value="XM_028673779.1"/>
</dbReference>
<organism evidence="2 3">
    <name type="scientific">Plasmodium gallinaceum</name>
    <dbReference type="NCBI Taxonomy" id="5849"/>
    <lineage>
        <taxon>Eukaryota</taxon>
        <taxon>Sar</taxon>
        <taxon>Alveolata</taxon>
        <taxon>Apicomplexa</taxon>
        <taxon>Aconoidasida</taxon>
        <taxon>Haemosporida</taxon>
        <taxon>Plasmodiidae</taxon>
        <taxon>Plasmodium</taxon>
        <taxon>Plasmodium (Haemamoeba)</taxon>
    </lineage>
</organism>
<sequence length="96" mass="11508">MSYNQINTTTTPGLPLNISLHNELHNITNNKYKSINPYKFLFFIFVVIYLIVKLFSCRLFRCVHRRQRRDNNYDLISIDSGYFENFHEDGQEENVD</sequence>
<keyword evidence="1" id="KW-0812">Transmembrane</keyword>
<accession>A0A1J1H1I6</accession>
<keyword evidence="1" id="KW-1133">Transmembrane helix</keyword>
<reference evidence="2" key="1">
    <citation type="submission" date="2015-04" db="EMBL/GenBank/DDBJ databases">
        <authorList>
            <consortium name="Pathogen Informatics"/>
        </authorList>
    </citation>
    <scope>NUCLEOTIDE SEQUENCE [LARGE SCALE GENOMIC DNA]</scope>
    <source>
        <strain evidence="2">8A</strain>
    </source>
</reference>
<dbReference type="AlphaFoldDB" id="A0A1J1H1I6"/>
<proteinExistence type="predicted"/>
<comment type="caution">
    <text evidence="2">The sequence shown here is derived from an EMBL/GenBank/DDBJ whole genome shotgun (WGS) entry which is preliminary data.</text>
</comment>
<keyword evidence="3" id="KW-1185">Reference proteome</keyword>
<dbReference type="VEuPathDB" id="PlasmoDB:PGAL8A_00376800"/>
<name>A0A1J1H1I6_PLAGA</name>
<evidence type="ECO:0000256" key="1">
    <source>
        <dbReference type="SAM" id="Phobius"/>
    </source>
</evidence>
<evidence type="ECO:0000313" key="2">
    <source>
        <dbReference type="EMBL" id="CRG97395.1"/>
    </source>
</evidence>
<protein>
    <submittedName>
        <fullName evidence="2">Uncharacterized protein</fullName>
    </submittedName>
</protein>
<dbReference type="Proteomes" id="UP000220797">
    <property type="component" value="Unassembled WGS sequence"/>
</dbReference>
<dbReference type="EMBL" id="CVMV01000097">
    <property type="protein sequence ID" value="CRG97395.1"/>
    <property type="molecule type" value="Genomic_DNA"/>
</dbReference>
<gene>
    <name evidence="2" type="ORF">PGAL8A_00376800</name>
</gene>
<feature type="transmembrane region" description="Helical" evidence="1">
    <location>
        <begin position="40"/>
        <end position="60"/>
    </location>
</feature>
<evidence type="ECO:0000313" key="3">
    <source>
        <dbReference type="Proteomes" id="UP000220797"/>
    </source>
</evidence>
<keyword evidence="1" id="KW-0472">Membrane</keyword>